<evidence type="ECO:0000313" key="6">
    <source>
        <dbReference type="Proteomes" id="UP000285112"/>
    </source>
</evidence>
<dbReference type="OrthoDB" id="9815928at2"/>
<evidence type="ECO:0000313" key="5">
    <source>
        <dbReference type="EMBL" id="RJQ90682.1"/>
    </source>
</evidence>
<feature type="signal peptide" evidence="3">
    <location>
        <begin position="1"/>
        <end position="26"/>
    </location>
</feature>
<feature type="domain" description="Peptidase S1" evidence="4">
    <location>
        <begin position="27"/>
        <end position="251"/>
    </location>
</feature>
<dbReference type="PANTHER" id="PTHR24276:SF98">
    <property type="entry name" value="FI18310P1-RELATED"/>
    <property type="match status" value="1"/>
</dbReference>
<dbReference type="PANTHER" id="PTHR24276">
    <property type="entry name" value="POLYSERASE-RELATED"/>
    <property type="match status" value="1"/>
</dbReference>
<keyword evidence="6" id="KW-1185">Reference proteome</keyword>
<dbReference type="GO" id="GO:0004252">
    <property type="term" value="F:serine-type endopeptidase activity"/>
    <property type="evidence" value="ECO:0007669"/>
    <property type="project" value="InterPro"/>
</dbReference>
<dbReference type="Pfam" id="PF00089">
    <property type="entry name" value="Trypsin"/>
    <property type="match status" value="1"/>
</dbReference>
<comment type="similarity">
    <text evidence="1">Belongs to the peptidase S1 family.</text>
</comment>
<dbReference type="EMBL" id="QZFV01000032">
    <property type="protein sequence ID" value="RJQ90682.1"/>
    <property type="molecule type" value="Genomic_DNA"/>
</dbReference>
<gene>
    <name evidence="5" type="ORF">D5S19_02910</name>
</gene>
<dbReference type="InterPro" id="IPR001254">
    <property type="entry name" value="Trypsin_dom"/>
</dbReference>
<keyword evidence="2" id="KW-1015">Disulfide bond</keyword>
<dbReference type="InterPro" id="IPR009003">
    <property type="entry name" value="Peptidase_S1_PA"/>
</dbReference>
<dbReference type="PROSITE" id="PS00134">
    <property type="entry name" value="TRYPSIN_HIS"/>
    <property type="match status" value="1"/>
</dbReference>
<dbReference type="RefSeq" id="WP_120021765.1">
    <property type="nucleotide sequence ID" value="NZ_QZFV01000032.1"/>
</dbReference>
<dbReference type="SUPFAM" id="SSF50494">
    <property type="entry name" value="Trypsin-like serine proteases"/>
    <property type="match status" value="1"/>
</dbReference>
<name>A0A419IAG4_9PSEU</name>
<dbReference type="InterPro" id="IPR018114">
    <property type="entry name" value="TRYPSIN_HIS"/>
</dbReference>
<dbReference type="PRINTS" id="PR00722">
    <property type="entry name" value="CHYMOTRYPSIN"/>
</dbReference>
<comment type="caution">
    <text evidence="5">The sequence shown here is derived from an EMBL/GenBank/DDBJ whole genome shotgun (WGS) entry which is preliminary data.</text>
</comment>
<accession>A0A419IAG4</accession>
<dbReference type="SMART" id="SM00020">
    <property type="entry name" value="Tryp_SPc"/>
    <property type="match status" value="1"/>
</dbReference>
<dbReference type="Gene3D" id="2.40.10.10">
    <property type="entry name" value="Trypsin-like serine proteases"/>
    <property type="match status" value="1"/>
</dbReference>
<dbReference type="InterPro" id="IPR050430">
    <property type="entry name" value="Peptidase_S1"/>
</dbReference>
<dbReference type="InterPro" id="IPR001314">
    <property type="entry name" value="Peptidase_S1A"/>
</dbReference>
<organism evidence="5 6">
    <name type="scientific">Amycolatopsis panacis</name>
    <dbReference type="NCBI Taxonomy" id="2340917"/>
    <lineage>
        <taxon>Bacteria</taxon>
        <taxon>Bacillati</taxon>
        <taxon>Actinomycetota</taxon>
        <taxon>Actinomycetes</taxon>
        <taxon>Pseudonocardiales</taxon>
        <taxon>Pseudonocardiaceae</taxon>
        <taxon>Amycolatopsis</taxon>
    </lineage>
</organism>
<dbReference type="PROSITE" id="PS50240">
    <property type="entry name" value="TRYPSIN_DOM"/>
    <property type="match status" value="1"/>
</dbReference>
<reference evidence="5 6" key="1">
    <citation type="submission" date="2018-09" db="EMBL/GenBank/DDBJ databases">
        <title>YIM PH 21725 draft genome.</title>
        <authorList>
            <person name="Miao C."/>
        </authorList>
    </citation>
    <scope>NUCLEOTIDE SEQUENCE [LARGE SCALE GENOMIC DNA]</scope>
    <source>
        <strain evidence="6">YIM PH21725</strain>
    </source>
</reference>
<protein>
    <submittedName>
        <fullName evidence="5">Esterase</fullName>
    </submittedName>
</protein>
<feature type="chain" id="PRO_5019394518" evidence="3">
    <location>
        <begin position="27"/>
        <end position="251"/>
    </location>
</feature>
<evidence type="ECO:0000259" key="4">
    <source>
        <dbReference type="PROSITE" id="PS50240"/>
    </source>
</evidence>
<dbReference type="GO" id="GO:0006508">
    <property type="term" value="P:proteolysis"/>
    <property type="evidence" value="ECO:0007669"/>
    <property type="project" value="InterPro"/>
</dbReference>
<dbReference type="Proteomes" id="UP000285112">
    <property type="component" value="Unassembled WGS sequence"/>
</dbReference>
<keyword evidence="3" id="KW-0732">Signal</keyword>
<evidence type="ECO:0000256" key="3">
    <source>
        <dbReference type="SAM" id="SignalP"/>
    </source>
</evidence>
<dbReference type="InterPro" id="IPR043504">
    <property type="entry name" value="Peptidase_S1_PA_chymotrypsin"/>
</dbReference>
<dbReference type="AlphaFoldDB" id="A0A419IAG4"/>
<evidence type="ECO:0000256" key="1">
    <source>
        <dbReference type="ARBA" id="ARBA00007664"/>
    </source>
</evidence>
<proteinExistence type="inferred from homology"/>
<evidence type="ECO:0000256" key="2">
    <source>
        <dbReference type="ARBA" id="ARBA00023157"/>
    </source>
</evidence>
<sequence length="251" mass="26240">MRIRAAVYAAVLTVGFAVISAMPAYAVANGEDVPQGKFAFAAKLTMTDIPKPDGSKYDSACSGALIAPQWIITAGHCFHNAQRDPVSGPVPYPTSVLLGTTVQGDGLGETRTVTDVLQSGKNDIALAKVDKPVTDITSLSVRRKAPALGEKLTLAGWGSLTATHRAPSAKLRQGRMKVTEVAETTVAVQGSAPKNDTSACSYDSGAPYFIPEGDGGKLVSIESTGPECPHTEAETTARADVVEDWICEHIA</sequence>